<feature type="compositionally biased region" description="Low complexity" evidence="1">
    <location>
        <begin position="63"/>
        <end position="72"/>
    </location>
</feature>
<dbReference type="AlphaFoldDB" id="E0XR28"/>
<evidence type="ECO:0000256" key="1">
    <source>
        <dbReference type="SAM" id="MobiDB-lite"/>
    </source>
</evidence>
<dbReference type="EMBL" id="GU474849">
    <property type="protein sequence ID" value="ADI16869.1"/>
    <property type="molecule type" value="Genomic_DNA"/>
</dbReference>
<accession>E0XR28</accession>
<organism evidence="2">
    <name type="scientific">uncultured gamma proteobacterium HF0010_16J05</name>
    <dbReference type="NCBI Taxonomy" id="710981"/>
    <lineage>
        <taxon>Bacteria</taxon>
        <taxon>Pseudomonadati</taxon>
        <taxon>Pseudomonadota</taxon>
        <taxon>Gammaproteobacteria</taxon>
        <taxon>environmental samples</taxon>
    </lineage>
</organism>
<reference evidence="2" key="1">
    <citation type="journal article" date="2011" name="Environ. Microbiol.">
        <title>Time-series analyses of Monterey Bay coastal microbial picoplankton using a 'genome proxy' microarray.</title>
        <authorList>
            <person name="Rich V.I."/>
            <person name="Pham V.D."/>
            <person name="Eppley J."/>
            <person name="Shi Y."/>
            <person name="DeLong E.F."/>
        </authorList>
    </citation>
    <scope>NUCLEOTIDE SEQUENCE</scope>
</reference>
<evidence type="ECO:0008006" key="3">
    <source>
        <dbReference type="Google" id="ProtNLM"/>
    </source>
</evidence>
<evidence type="ECO:0000313" key="2">
    <source>
        <dbReference type="EMBL" id="ADI16869.1"/>
    </source>
</evidence>
<sequence length="113" mass="11297">MLAPSLMGDGASSTNALASFKPRPVMARTALITFTFLSPALDSTTSNSSFSSPAAASPPPAPTTGAAATAAAAETPNFSSISEMSSTTSITLISAIAFNTSSLDNAIFSSPKF</sequence>
<proteinExistence type="predicted"/>
<dbReference type="AntiFam" id="ANF00182">
    <property type="entry name" value="Shadow ORF (opposite rplL)"/>
</dbReference>
<name>E0XR28_9GAMM</name>
<feature type="region of interest" description="Disordered" evidence="1">
    <location>
        <begin position="42"/>
        <end position="72"/>
    </location>
</feature>
<protein>
    <recommendedName>
        <fullName evidence="3">50S ribosomal protein L7/L12</fullName>
    </recommendedName>
</protein>
<feature type="compositionally biased region" description="Low complexity" evidence="1">
    <location>
        <begin position="43"/>
        <end position="55"/>
    </location>
</feature>